<evidence type="ECO:0000256" key="4">
    <source>
        <dbReference type="ARBA" id="ARBA00022989"/>
    </source>
</evidence>
<feature type="transmembrane region" description="Helical" evidence="6">
    <location>
        <begin position="57"/>
        <end position="76"/>
    </location>
</feature>
<reference evidence="7" key="1">
    <citation type="submission" date="2019-08" db="EMBL/GenBank/DDBJ databases">
        <authorList>
            <person name="Kucharzyk K."/>
            <person name="Murdoch R.W."/>
            <person name="Higgins S."/>
            <person name="Loffler F."/>
        </authorList>
    </citation>
    <scope>NUCLEOTIDE SEQUENCE</scope>
</reference>
<sequence>MSLVKNPEEIQARNLARQKAIKDFSLKYAIYLVFVALIIAITIKSPAFMSLQNLRNILSMSATRIIIAMGVGGILITGGTDLSAGRQVGLAAVVSASLLQFMEYPRRMYPGMPDLPLWLPILIAIIACAILGLANGVIIAYLKVPPFIATLGMMVATYGINSIYFDRPPYGAQPIGGLRKDLTTLGSGYVGFDGTYSIPYIVIIALVIAAFIWLLHNKTRFGKNIYAIGGNPEAAKVSGVPVNKNLLAVYTIAGALYGLAGTLEAARTGGATNNYGNGYELDAIAACVVGGVSTSGGIGTVPGMIVGVLIFSIISYGLTFINMNPYWQQIIKGAIIIAAVALDIRKYLAKR</sequence>
<accession>A0A644TE65</accession>
<evidence type="ECO:0000313" key="7">
    <source>
        <dbReference type="EMBL" id="MPL64532.1"/>
    </source>
</evidence>
<dbReference type="PANTHER" id="PTHR32196:SF18">
    <property type="entry name" value="GALACTOSE_METHYL GALACTOSIDE IMPORT PERMEASE PROTEIN MGLC"/>
    <property type="match status" value="1"/>
</dbReference>
<protein>
    <submittedName>
        <fullName evidence="7">Galactoside transport system permease protein MglC</fullName>
    </submittedName>
</protein>
<gene>
    <name evidence="7" type="primary">mglC_1</name>
    <name evidence="7" type="ORF">SDC9_10187</name>
</gene>
<dbReference type="PANTHER" id="PTHR32196">
    <property type="entry name" value="ABC TRANSPORTER PERMEASE PROTEIN YPHD-RELATED-RELATED"/>
    <property type="match status" value="1"/>
</dbReference>
<dbReference type="GO" id="GO:0005886">
    <property type="term" value="C:plasma membrane"/>
    <property type="evidence" value="ECO:0007669"/>
    <property type="project" value="UniProtKB-SubCell"/>
</dbReference>
<dbReference type="EMBL" id="VSSQ01000025">
    <property type="protein sequence ID" value="MPL64532.1"/>
    <property type="molecule type" value="Genomic_DNA"/>
</dbReference>
<comment type="subcellular location">
    <subcellularLocation>
        <location evidence="1">Cell membrane</location>
        <topology evidence="1">Multi-pass membrane protein</topology>
    </subcellularLocation>
</comment>
<feature type="transmembrane region" description="Helical" evidence="6">
    <location>
        <begin position="28"/>
        <end position="51"/>
    </location>
</feature>
<evidence type="ECO:0000256" key="6">
    <source>
        <dbReference type="SAM" id="Phobius"/>
    </source>
</evidence>
<dbReference type="InterPro" id="IPR001851">
    <property type="entry name" value="ABC_transp_permease"/>
</dbReference>
<dbReference type="AlphaFoldDB" id="A0A644TE65"/>
<name>A0A644TE65_9ZZZZ</name>
<evidence type="ECO:0000256" key="2">
    <source>
        <dbReference type="ARBA" id="ARBA00022475"/>
    </source>
</evidence>
<keyword evidence="2" id="KW-1003">Cell membrane</keyword>
<feature type="transmembrane region" description="Helical" evidence="6">
    <location>
        <begin position="147"/>
        <end position="165"/>
    </location>
</feature>
<keyword evidence="5 6" id="KW-0472">Membrane</keyword>
<dbReference type="Pfam" id="PF02653">
    <property type="entry name" value="BPD_transp_2"/>
    <property type="match status" value="1"/>
</dbReference>
<evidence type="ECO:0000256" key="3">
    <source>
        <dbReference type="ARBA" id="ARBA00022692"/>
    </source>
</evidence>
<keyword evidence="3 6" id="KW-0812">Transmembrane</keyword>
<feature type="transmembrane region" description="Helical" evidence="6">
    <location>
        <begin position="117"/>
        <end position="140"/>
    </location>
</feature>
<dbReference type="NCBIfam" id="NF007014">
    <property type="entry name" value="PRK09478.1"/>
    <property type="match status" value="1"/>
</dbReference>
<evidence type="ECO:0000256" key="5">
    <source>
        <dbReference type="ARBA" id="ARBA00023136"/>
    </source>
</evidence>
<organism evidence="7">
    <name type="scientific">bioreactor metagenome</name>
    <dbReference type="NCBI Taxonomy" id="1076179"/>
    <lineage>
        <taxon>unclassified sequences</taxon>
        <taxon>metagenomes</taxon>
        <taxon>ecological metagenomes</taxon>
    </lineage>
</organism>
<feature type="transmembrane region" description="Helical" evidence="6">
    <location>
        <begin position="197"/>
        <end position="215"/>
    </location>
</feature>
<feature type="transmembrane region" description="Helical" evidence="6">
    <location>
        <begin position="301"/>
        <end position="320"/>
    </location>
</feature>
<keyword evidence="4 6" id="KW-1133">Transmembrane helix</keyword>
<evidence type="ECO:0000256" key="1">
    <source>
        <dbReference type="ARBA" id="ARBA00004651"/>
    </source>
</evidence>
<proteinExistence type="predicted"/>
<comment type="caution">
    <text evidence="7">The sequence shown here is derived from an EMBL/GenBank/DDBJ whole genome shotgun (WGS) entry which is preliminary data.</text>
</comment>
<dbReference type="GO" id="GO:0022857">
    <property type="term" value="F:transmembrane transporter activity"/>
    <property type="evidence" value="ECO:0007669"/>
    <property type="project" value="InterPro"/>
</dbReference>
<dbReference type="CDD" id="cd06579">
    <property type="entry name" value="TM_PBP1_transp_AraH_like"/>
    <property type="match status" value="1"/>
</dbReference>